<sequence>ETLKSNFLSFKSLQQKEGSDIGVFKVQKSRFHPCFMVLVLDCSSCVLMRFSRHRGPSGRGSTRLWHMCSAYLKRSWQDNKVDIT</sequence>
<name>K9J4E9_DESRO</name>
<accession>K9J4E9</accession>
<protein>
    <submittedName>
        <fullName evidence="1">Uncharacterized protein</fullName>
    </submittedName>
</protein>
<reference evidence="1" key="1">
    <citation type="submission" date="2012-11" db="EMBL/GenBank/DDBJ databases">
        <title>The Vampirome: Transcriptome and Proteome Analysis of the Submandibular and Accessory Glands of the Vampire Bat and Vector of Human Rabies, Desmodus rotundus.</title>
        <authorList>
            <person name="Francischetti I.M.B."/>
            <person name="Assumpcao T.C.F."/>
            <person name="Ma D."/>
            <person name="Vicente E.C."/>
            <person name="Ribeiro J.M.C."/>
        </authorList>
    </citation>
    <scope>NUCLEOTIDE SEQUENCE</scope>
    <source>
        <tissue evidence="1">Salivary gland</tissue>
    </source>
</reference>
<proteinExistence type="evidence at transcript level"/>
<evidence type="ECO:0000313" key="1">
    <source>
        <dbReference type="EMBL" id="JAA50374.1"/>
    </source>
</evidence>
<feature type="non-terminal residue" evidence="1">
    <location>
        <position position="1"/>
    </location>
</feature>
<dbReference type="AlphaFoldDB" id="K9J4E9"/>
<organism evidence="1">
    <name type="scientific">Desmodus rotundus</name>
    <name type="common">Vampire bat</name>
    <dbReference type="NCBI Taxonomy" id="9430"/>
    <lineage>
        <taxon>Eukaryota</taxon>
        <taxon>Metazoa</taxon>
        <taxon>Chordata</taxon>
        <taxon>Craniata</taxon>
        <taxon>Vertebrata</taxon>
        <taxon>Euteleostomi</taxon>
        <taxon>Mammalia</taxon>
        <taxon>Eutheria</taxon>
        <taxon>Laurasiatheria</taxon>
        <taxon>Chiroptera</taxon>
        <taxon>Yangochiroptera</taxon>
        <taxon>Phyllostomidae</taxon>
        <taxon>Desmodontinae</taxon>
        <taxon>Desmodus</taxon>
    </lineage>
</organism>
<dbReference type="EMBL" id="GABZ01003151">
    <property type="protein sequence ID" value="JAA50374.1"/>
    <property type="molecule type" value="mRNA"/>
</dbReference>